<dbReference type="AlphaFoldDB" id="A2C8A3"/>
<evidence type="ECO:0000259" key="18">
    <source>
        <dbReference type="PROSITE" id="PS51217"/>
    </source>
</evidence>
<keyword evidence="12" id="KW-0413">Isomerase</keyword>
<dbReference type="GO" id="GO:0000725">
    <property type="term" value="P:recombinational repair"/>
    <property type="evidence" value="ECO:0007669"/>
    <property type="project" value="TreeGrafter"/>
</dbReference>
<evidence type="ECO:0000313" key="20">
    <source>
        <dbReference type="Proteomes" id="UP000002274"/>
    </source>
</evidence>
<dbReference type="GO" id="GO:0043138">
    <property type="term" value="F:3'-5' DNA helicase activity"/>
    <property type="evidence" value="ECO:0007669"/>
    <property type="project" value="UniProtKB-EC"/>
</dbReference>
<feature type="domain" description="UvrD-like helicase C-terminal" evidence="18">
    <location>
        <begin position="494"/>
        <end position="777"/>
    </location>
</feature>
<dbReference type="PANTHER" id="PTHR11070">
    <property type="entry name" value="UVRD / RECB / PCRA DNA HELICASE FAMILY MEMBER"/>
    <property type="match status" value="1"/>
</dbReference>
<keyword evidence="2" id="KW-0479">Metal-binding</keyword>
<organism evidence="19 20">
    <name type="scientific">Prochlorococcus marinus (strain MIT 9303)</name>
    <dbReference type="NCBI Taxonomy" id="59922"/>
    <lineage>
        <taxon>Bacteria</taxon>
        <taxon>Bacillati</taxon>
        <taxon>Cyanobacteriota</taxon>
        <taxon>Cyanophyceae</taxon>
        <taxon>Synechococcales</taxon>
        <taxon>Prochlorococcaceae</taxon>
        <taxon>Prochlorococcus</taxon>
    </lineage>
</organism>
<evidence type="ECO:0000256" key="15">
    <source>
        <dbReference type="ARBA" id="ARBA00048988"/>
    </source>
</evidence>
<evidence type="ECO:0000256" key="8">
    <source>
        <dbReference type="ARBA" id="ARBA00022840"/>
    </source>
</evidence>
<dbReference type="InterPro" id="IPR011604">
    <property type="entry name" value="PDDEXK-like_dom_sf"/>
</dbReference>
<keyword evidence="3 16" id="KW-0547">Nucleotide-binding</keyword>
<keyword evidence="1" id="KW-0540">Nuclease</keyword>
<evidence type="ECO:0000256" key="5">
    <source>
        <dbReference type="ARBA" id="ARBA00022801"/>
    </source>
</evidence>
<dbReference type="SUPFAM" id="SSF52540">
    <property type="entry name" value="P-loop containing nucleoside triphosphate hydrolases"/>
    <property type="match status" value="1"/>
</dbReference>
<dbReference type="InterPro" id="IPR000212">
    <property type="entry name" value="DNA_helicase_UvrD/REP"/>
</dbReference>
<evidence type="ECO:0000256" key="4">
    <source>
        <dbReference type="ARBA" id="ARBA00022763"/>
    </source>
</evidence>
<comment type="catalytic activity">
    <reaction evidence="15">
        <text>ATP + H2O = ADP + phosphate + H(+)</text>
        <dbReference type="Rhea" id="RHEA:13065"/>
        <dbReference type="ChEBI" id="CHEBI:15377"/>
        <dbReference type="ChEBI" id="CHEBI:15378"/>
        <dbReference type="ChEBI" id="CHEBI:30616"/>
        <dbReference type="ChEBI" id="CHEBI:43474"/>
        <dbReference type="ChEBI" id="CHEBI:456216"/>
        <dbReference type="EC" id="5.6.2.4"/>
    </reaction>
</comment>
<evidence type="ECO:0000256" key="13">
    <source>
        <dbReference type="ARBA" id="ARBA00034617"/>
    </source>
</evidence>
<dbReference type="InterPro" id="IPR027417">
    <property type="entry name" value="P-loop_NTPase"/>
</dbReference>
<evidence type="ECO:0000313" key="19">
    <source>
        <dbReference type="EMBL" id="ABM77713.1"/>
    </source>
</evidence>
<keyword evidence="7" id="KW-0269">Exonuclease</keyword>
<dbReference type="PROSITE" id="PS51217">
    <property type="entry name" value="UVRD_HELICASE_CTER"/>
    <property type="match status" value="1"/>
</dbReference>
<evidence type="ECO:0000256" key="11">
    <source>
        <dbReference type="ARBA" id="ARBA00023204"/>
    </source>
</evidence>
<dbReference type="InterPro" id="IPR004586">
    <property type="entry name" value="RecB"/>
</dbReference>
<keyword evidence="11" id="KW-0234">DNA repair</keyword>
<dbReference type="HOGENOM" id="CLU_001114_6_1_3"/>
<keyword evidence="9" id="KW-0460">Magnesium</keyword>
<name>A2C8A3_PROM3</name>
<accession>A2C8A3</accession>
<dbReference type="PROSITE" id="PS51198">
    <property type="entry name" value="UVRD_HELICASE_ATP_BIND"/>
    <property type="match status" value="1"/>
</dbReference>
<evidence type="ECO:0000256" key="12">
    <source>
        <dbReference type="ARBA" id="ARBA00023235"/>
    </source>
</evidence>
<evidence type="ECO:0000256" key="14">
    <source>
        <dbReference type="ARBA" id="ARBA00034808"/>
    </source>
</evidence>
<dbReference type="Gene3D" id="3.40.50.300">
    <property type="entry name" value="P-loop containing nucleotide triphosphate hydrolases"/>
    <property type="match status" value="1"/>
</dbReference>
<keyword evidence="10" id="KW-0238">DNA-binding</keyword>
<dbReference type="SUPFAM" id="SSF52980">
    <property type="entry name" value="Restriction endonuclease-like"/>
    <property type="match status" value="1"/>
</dbReference>
<dbReference type="CDD" id="cd22352">
    <property type="entry name" value="RecB_C-like"/>
    <property type="match status" value="1"/>
</dbReference>
<evidence type="ECO:0000256" key="3">
    <source>
        <dbReference type="ARBA" id="ARBA00022741"/>
    </source>
</evidence>
<gene>
    <name evidence="19" type="primary">recB</name>
    <name evidence="19" type="ordered locus">P9303_09621</name>
</gene>
<evidence type="ECO:0000256" key="16">
    <source>
        <dbReference type="PROSITE-ProRule" id="PRU00560"/>
    </source>
</evidence>
<dbReference type="InterPro" id="IPR014016">
    <property type="entry name" value="UvrD-like_ATP-bd"/>
</dbReference>
<comment type="catalytic activity">
    <reaction evidence="13">
        <text>Couples ATP hydrolysis with the unwinding of duplex DNA by translocating in the 3'-5' direction.</text>
        <dbReference type="EC" id="5.6.2.4"/>
    </reaction>
</comment>
<dbReference type="BioCyc" id="PMAR59922:G1G80-869-MONOMER"/>
<dbReference type="EC" id="5.6.2.4" evidence="14"/>
<dbReference type="InterPro" id="IPR014017">
    <property type="entry name" value="DNA_helicase_UvrD-like_C"/>
</dbReference>
<dbReference type="EMBL" id="CP000554">
    <property type="protein sequence ID" value="ABM77713.1"/>
    <property type="molecule type" value="Genomic_DNA"/>
</dbReference>
<dbReference type="STRING" id="59922.P9303_09621"/>
<keyword evidence="6 16" id="KW-0347">Helicase</keyword>
<evidence type="ECO:0000256" key="2">
    <source>
        <dbReference type="ARBA" id="ARBA00022723"/>
    </source>
</evidence>
<evidence type="ECO:0000256" key="6">
    <source>
        <dbReference type="ARBA" id="ARBA00022806"/>
    </source>
</evidence>
<evidence type="ECO:0000256" key="10">
    <source>
        <dbReference type="ARBA" id="ARBA00023125"/>
    </source>
</evidence>
<dbReference type="Pfam" id="PF00580">
    <property type="entry name" value="UvrD-helicase"/>
    <property type="match status" value="1"/>
</dbReference>
<dbReference type="GO" id="GO:0016887">
    <property type="term" value="F:ATP hydrolysis activity"/>
    <property type="evidence" value="ECO:0007669"/>
    <property type="project" value="RHEA"/>
</dbReference>
<dbReference type="GO" id="GO:0005524">
    <property type="term" value="F:ATP binding"/>
    <property type="evidence" value="ECO:0007669"/>
    <property type="project" value="UniProtKB-UniRule"/>
</dbReference>
<dbReference type="GO" id="GO:0005829">
    <property type="term" value="C:cytosol"/>
    <property type="evidence" value="ECO:0007669"/>
    <property type="project" value="TreeGrafter"/>
</dbReference>
<dbReference type="KEGG" id="pmf:P9303_09621"/>
<keyword evidence="5 16" id="KW-0378">Hydrolase</keyword>
<protein>
    <recommendedName>
        <fullName evidence="14">DNA 3'-5' helicase</fullName>
        <ecNumber evidence="14">5.6.2.4</ecNumber>
    </recommendedName>
</protein>
<dbReference type="GO" id="GO:0003677">
    <property type="term" value="F:DNA binding"/>
    <property type="evidence" value="ECO:0007669"/>
    <property type="project" value="UniProtKB-KW"/>
</dbReference>
<proteinExistence type="inferred from homology"/>
<evidence type="ECO:0000256" key="9">
    <source>
        <dbReference type="ARBA" id="ARBA00022842"/>
    </source>
</evidence>
<evidence type="ECO:0000259" key="17">
    <source>
        <dbReference type="PROSITE" id="PS51198"/>
    </source>
</evidence>
<dbReference type="PANTHER" id="PTHR11070:SF23">
    <property type="entry name" value="RECBCD ENZYME SUBUNIT RECB"/>
    <property type="match status" value="1"/>
</dbReference>
<sequence>MANVSREPEYCFQSNDYPLGPGLRLLEASAGTGKTFALAHLALRLLTEGGHQISELLVVTFTEAAAAELRSRIGQRLEHALEGLEALDHGATDKPPDLVLEQWLQCNGHDVSQRHQWISSLLVALESLDLADITTIHGFCRRTLRRQALESGAVMDPRLDDSGQQLVQEVVHDYWQQQVLALDAQHVRGLLHAGLSVENLAKGLLKLDSDPSLALETHTSNLQSSQPLSSQFDAYLQQCWQQFVDHWQRHGSELDIALSSRAADWRSLGSKDTKPFSPKPKKDRFAILNHWLEAFSQSPQHSDQPFTPGYAAIRDQSLLTDYFHPAVVCTVARRCGEENPNPLMPALQRSIADLCDGPAEQVWNHALHWGLSALAERRRQRGVMSYAELLSALDPKPQSETIAQPHPDQQAPWLEALRQRYRVALIDEFQDTDPVQWRLLEGAFAHSPDHLLLMVGDPKQAIYRFRGGDLNTYMHARSKVDRIDALLDNFRTTTPLLDGLNDLMAPGLRRSKLDVPSLTACSQATPRSLPLGVNPLQLLNLDEATHPTGSIPSPLTSKTNLEEQIPTAVAHAVLDLLQSDSYNFSPSDICILVGRHRQAASIRQGLAVAGVPTRLVSQGDVLTSEAAQVLQRFLDCLARPSHSSSLKLVACSALMQWNTEQLAHAECNGELDQLALRFRNWAINLPRLGLMGCLAELLEGRTIADLSERGRLLGDLYQCAQLVQEVIHRQGLDASTAADWLRRQRLQPVDPVPEVRQPHSDVAESAVAVVTVHRSKGMEYPVVICPYLWQAPSLPHGPLWRSGSESHWCVALSTGWGKGWQLSQQSHQASLQEAERLAYVAITRACSLLMLIWARGAKQEGNPLSAWLFGVDAIDAAMQDLTPERMSAWLDRQQLPITVVPAQLKSMQQRWQPPPLQGELALGQTPQRRLDLSWGRSSYSAWVSAAHTYDGSAPADPLELEEGRDSDQQKLEPMLKLQDQSAIADASRSTPTLNWSDQSPLGQFPRGAVAGDCLHRILERLDFCKPLQDPNAVIVIEEELRRAGLDITLLASVQDGLDRVLSTPIGGSLGGLRLNQLHGQRRIHELSFDLPIAHQGKVLRSFDLASVFHLNPLARFGLPYAEMIKGLNVCSRGFLTGSIDLVFTDAEDSLEARWWVADWKSNWIGRRDSEGQAVACGPLHYDDSAMEQQMLLHHYPLQAHLYLVALHRFLRWRLPSYEPKLHLGGYVYVFLRGLPGAKAMNGRSLTKPVPGLIVEPAPLERVLLLDRLLKNGGQ</sequence>
<dbReference type="Pfam" id="PF13361">
    <property type="entry name" value="UvrD_C"/>
    <property type="match status" value="1"/>
</dbReference>
<dbReference type="HAMAP" id="MF_01485">
    <property type="entry name" value="RecB"/>
    <property type="match status" value="1"/>
</dbReference>
<dbReference type="Proteomes" id="UP000002274">
    <property type="component" value="Chromosome"/>
</dbReference>
<dbReference type="GO" id="GO:0046872">
    <property type="term" value="F:metal ion binding"/>
    <property type="evidence" value="ECO:0007669"/>
    <property type="project" value="UniProtKB-KW"/>
</dbReference>
<dbReference type="RefSeq" id="WP_011825619.1">
    <property type="nucleotide sequence ID" value="NC_008820.1"/>
</dbReference>
<keyword evidence="8 16" id="KW-0067">ATP-binding</keyword>
<dbReference type="Gene3D" id="3.90.320.10">
    <property type="match status" value="1"/>
</dbReference>
<dbReference type="Gene3D" id="1.10.486.10">
    <property type="entry name" value="PCRA, domain 4"/>
    <property type="match status" value="1"/>
</dbReference>
<dbReference type="GO" id="GO:0009338">
    <property type="term" value="C:exodeoxyribonuclease V complex"/>
    <property type="evidence" value="ECO:0007669"/>
    <property type="project" value="TreeGrafter"/>
</dbReference>
<evidence type="ECO:0000256" key="1">
    <source>
        <dbReference type="ARBA" id="ARBA00022722"/>
    </source>
</evidence>
<keyword evidence="4" id="KW-0227">DNA damage</keyword>
<dbReference type="Gene3D" id="1.10.3170.10">
    <property type="entry name" value="Recbcd, chain B, domain 2"/>
    <property type="match status" value="1"/>
</dbReference>
<dbReference type="InterPro" id="IPR011335">
    <property type="entry name" value="Restrct_endonuc-II-like"/>
</dbReference>
<evidence type="ECO:0000256" key="7">
    <source>
        <dbReference type="ARBA" id="ARBA00022839"/>
    </source>
</evidence>
<reference evidence="19 20" key="1">
    <citation type="journal article" date="2007" name="PLoS Genet.">
        <title>Patterns and implications of gene gain and loss in the evolution of Prochlorococcus.</title>
        <authorList>
            <person name="Kettler G.C."/>
            <person name="Martiny A.C."/>
            <person name="Huang K."/>
            <person name="Zucker J."/>
            <person name="Coleman M.L."/>
            <person name="Rodrigue S."/>
            <person name="Chen F."/>
            <person name="Lapidus A."/>
            <person name="Ferriera S."/>
            <person name="Johnson J."/>
            <person name="Steglich C."/>
            <person name="Church G.M."/>
            <person name="Richardson P."/>
            <person name="Chisholm S.W."/>
        </authorList>
    </citation>
    <scope>NUCLEOTIDE SEQUENCE [LARGE SCALE GENOMIC DNA]</scope>
    <source>
        <strain evidence="19 20">MIT 9303</strain>
    </source>
</reference>
<dbReference type="GO" id="GO:0008854">
    <property type="term" value="F:exodeoxyribonuclease V activity"/>
    <property type="evidence" value="ECO:0007669"/>
    <property type="project" value="InterPro"/>
</dbReference>
<feature type="domain" description="UvrD-like helicase ATP-binding" evidence="17">
    <location>
        <begin position="7"/>
        <end position="493"/>
    </location>
</feature>
<feature type="binding site" evidence="16">
    <location>
        <begin position="28"/>
        <end position="35"/>
    </location>
    <ligand>
        <name>ATP</name>
        <dbReference type="ChEBI" id="CHEBI:30616"/>
    </ligand>
</feature>
<dbReference type="Gene3D" id="3.30.160.800">
    <property type="match status" value="1"/>
</dbReference>